<feature type="site" description="Important for catalytic activity" evidence="7">
    <location>
        <position position="236"/>
    </location>
</feature>
<keyword evidence="6 7" id="KW-0539">Nucleus</keyword>
<dbReference type="HAMAP" id="MF_01962">
    <property type="entry name" value="Adenine_deaminase"/>
    <property type="match status" value="1"/>
</dbReference>
<evidence type="ECO:0000256" key="4">
    <source>
        <dbReference type="ARBA" id="ARBA00022833"/>
    </source>
</evidence>
<feature type="binding site" evidence="7">
    <location>
        <position position="294"/>
    </location>
    <ligand>
        <name>substrate</name>
    </ligand>
</feature>
<keyword evidence="2 7" id="KW-0479">Metal-binding</keyword>
<evidence type="ECO:0000256" key="3">
    <source>
        <dbReference type="ARBA" id="ARBA00022801"/>
    </source>
</evidence>
<dbReference type="InterPro" id="IPR006650">
    <property type="entry name" value="A/AMP_deam_AS"/>
</dbReference>
<feature type="domain" description="Adenosine deaminase" evidence="8">
    <location>
        <begin position="19"/>
        <end position="347"/>
    </location>
</feature>
<dbReference type="FunFam" id="3.20.20.140:FF:000039">
    <property type="entry name" value="Adenine deaminase"/>
    <property type="match status" value="1"/>
</dbReference>
<reference evidence="10" key="1">
    <citation type="submission" date="2016-05" db="EMBL/GenBank/DDBJ databases">
        <title>Comparative genomics of biotechnologically important yeasts.</title>
        <authorList>
            <consortium name="DOE Joint Genome Institute"/>
            <person name="Riley R."/>
            <person name="Haridas S."/>
            <person name="Wolfe K.H."/>
            <person name="Lopes M.R."/>
            <person name="Hittinger C.T."/>
            <person name="Goker M."/>
            <person name="Salamov A."/>
            <person name="Wisecaver J."/>
            <person name="Long T.M."/>
            <person name="Aerts A.L."/>
            <person name="Barry K."/>
            <person name="Choi C."/>
            <person name="Clum A."/>
            <person name="Coughlan A.Y."/>
            <person name="Deshpande S."/>
            <person name="Douglass A.P."/>
            <person name="Hanson S.J."/>
            <person name="Klenk H.-P."/>
            <person name="Labutti K."/>
            <person name="Lapidus A."/>
            <person name="Lindquist E."/>
            <person name="Lipzen A."/>
            <person name="Meier-Kolthoff J.P."/>
            <person name="Ohm R.A."/>
            <person name="Otillar R.P."/>
            <person name="Pangilinan J."/>
            <person name="Peng Y."/>
            <person name="Rokas A."/>
            <person name="Rosa C.A."/>
            <person name="Scheuner C."/>
            <person name="Sibirny A.A."/>
            <person name="Slot J.C."/>
            <person name="Stielow J.B."/>
            <person name="Sun H."/>
            <person name="Kurtzman C.P."/>
            <person name="Blackwell M."/>
            <person name="Grigoriev I.V."/>
            <person name="Jeffries T.W."/>
        </authorList>
    </citation>
    <scope>NUCLEOTIDE SEQUENCE [LARGE SCALE GENOMIC DNA]</scope>
    <source>
        <strain evidence="10">NRRL Y-2460</strain>
    </source>
</reference>
<keyword evidence="10" id="KW-1185">Reference proteome</keyword>
<dbReference type="GO" id="GO:0005829">
    <property type="term" value="C:cytosol"/>
    <property type="evidence" value="ECO:0007669"/>
    <property type="project" value="TreeGrafter"/>
</dbReference>
<keyword evidence="4 7" id="KW-0862">Zinc</keyword>
<dbReference type="GO" id="GO:0006146">
    <property type="term" value="P:adenine catabolic process"/>
    <property type="evidence" value="ECO:0007669"/>
    <property type="project" value="UniProtKB-UniRule"/>
</dbReference>
<comment type="catalytic activity">
    <reaction evidence="7">
        <text>adenine + H2O + H(+) = hypoxanthine + NH4(+)</text>
        <dbReference type="Rhea" id="RHEA:23688"/>
        <dbReference type="ChEBI" id="CHEBI:15377"/>
        <dbReference type="ChEBI" id="CHEBI:15378"/>
        <dbReference type="ChEBI" id="CHEBI:16708"/>
        <dbReference type="ChEBI" id="CHEBI:17368"/>
        <dbReference type="ChEBI" id="CHEBI:28938"/>
        <dbReference type="EC" id="3.5.4.2"/>
    </reaction>
</comment>
<dbReference type="GO" id="GO:0009117">
    <property type="term" value="P:nucleotide metabolic process"/>
    <property type="evidence" value="ECO:0007669"/>
    <property type="project" value="UniProtKB-KW"/>
</dbReference>
<evidence type="ECO:0000259" key="8">
    <source>
        <dbReference type="Pfam" id="PF00962"/>
    </source>
</evidence>
<evidence type="ECO:0000256" key="5">
    <source>
        <dbReference type="ARBA" id="ARBA00023080"/>
    </source>
</evidence>
<evidence type="ECO:0000256" key="6">
    <source>
        <dbReference type="ARBA" id="ARBA00023242"/>
    </source>
</evidence>
<comment type="similarity">
    <text evidence="7">Belongs to the metallo-dependent hydrolases superfamily. Adenosine and AMP deaminases family. Adenine deaminase type 2 subfamily.</text>
</comment>
<keyword evidence="5 7" id="KW-0546">Nucleotide metabolism</keyword>
<feature type="binding site" evidence="7">
    <location>
        <position position="212"/>
    </location>
    <ligand>
        <name>Zn(2+)</name>
        <dbReference type="ChEBI" id="CHEBI:29105"/>
        <note>catalytic</note>
    </ligand>
</feature>
<proteinExistence type="inferred from homology"/>
<dbReference type="InterPro" id="IPR006330">
    <property type="entry name" value="Ado/ade_deaminase"/>
</dbReference>
<protein>
    <recommendedName>
        <fullName evidence="7">Adenine deaminase</fullName>
        <shortName evidence="7">ADE</shortName>
        <ecNumber evidence="7">3.5.4.2</ecNumber>
    </recommendedName>
    <alternativeName>
        <fullName evidence="7">Adenine aminohydrolase</fullName>
        <shortName evidence="7">AAH</shortName>
    </alternativeName>
</protein>
<dbReference type="InterPro" id="IPR001365">
    <property type="entry name" value="A_deaminase_dom"/>
</dbReference>
<dbReference type="AlphaFoldDB" id="A0A1E4TTU8"/>
<evidence type="ECO:0000313" key="10">
    <source>
        <dbReference type="Proteomes" id="UP000094236"/>
    </source>
</evidence>
<comment type="cofactor">
    <cofactor evidence="7">
        <name>Zn(2+)</name>
        <dbReference type="ChEBI" id="CHEBI:29105"/>
    </cofactor>
    <text evidence="7">Binds 1 zinc ion per subunit.</text>
</comment>
<dbReference type="Proteomes" id="UP000094236">
    <property type="component" value="Unassembled WGS sequence"/>
</dbReference>
<feature type="active site" description="Proton donor" evidence="7">
    <location>
        <position position="215"/>
    </location>
</feature>
<dbReference type="PROSITE" id="PS00485">
    <property type="entry name" value="A_DEAMINASE"/>
    <property type="match status" value="1"/>
</dbReference>
<comment type="subcellular location">
    <subcellularLocation>
        <location evidence="7">Cytoplasm</location>
    </subcellularLocation>
    <subcellularLocation>
        <location evidence="7">Nucleus</location>
    </subcellularLocation>
</comment>
<gene>
    <name evidence="7" type="primary">AAH1</name>
    <name evidence="9" type="ORF">PACTADRAFT_33692</name>
</gene>
<feature type="binding site" evidence="7">
    <location>
        <position position="24"/>
    </location>
    <ligand>
        <name>Zn(2+)</name>
        <dbReference type="ChEBI" id="CHEBI:29105"/>
        <note>catalytic</note>
    </ligand>
</feature>
<keyword evidence="3 7" id="KW-0378">Hydrolase</keyword>
<accession>A0A1E4TTU8</accession>
<dbReference type="GO" id="GO:0008270">
    <property type="term" value="F:zinc ion binding"/>
    <property type="evidence" value="ECO:0007669"/>
    <property type="project" value="UniProtKB-UniRule"/>
</dbReference>
<dbReference type="NCBIfam" id="TIGR01430">
    <property type="entry name" value="aden_deam"/>
    <property type="match status" value="1"/>
</dbReference>
<evidence type="ECO:0000256" key="1">
    <source>
        <dbReference type="ARBA" id="ARBA00022490"/>
    </source>
</evidence>
<name>A0A1E4TTU8_PACTA</name>
<organism evidence="9 10">
    <name type="scientific">Pachysolen tannophilus NRRL Y-2460</name>
    <dbReference type="NCBI Taxonomy" id="669874"/>
    <lineage>
        <taxon>Eukaryota</taxon>
        <taxon>Fungi</taxon>
        <taxon>Dikarya</taxon>
        <taxon>Ascomycota</taxon>
        <taxon>Saccharomycotina</taxon>
        <taxon>Pichiomycetes</taxon>
        <taxon>Pachysolenaceae</taxon>
        <taxon>Pachysolen</taxon>
    </lineage>
</organism>
<dbReference type="GO" id="GO:0005634">
    <property type="term" value="C:nucleus"/>
    <property type="evidence" value="ECO:0007669"/>
    <property type="project" value="UniProtKB-SubCell"/>
</dbReference>
<sequence>MTVGYECSGHIRDFLHELPKCEHHVHLEGTLGPDLLFPLAERNCISFPNGFPTSVEELEKRYKKFSDLQDFLNHYYIGMSVLIKEQDFFDLAYSYFEKAEKDGLWHSEVFFDPQGHVERGIPIEIVINGFKKACEKAEKELGITTKLIMCLLRHLPSEDGLLTIKSVNTYYEKGWIHGLGLDSSEKPFPPELFENCYSFLKKNFPNIQLTAHAGEEGGPSYVSNSLDLLKVTRIDHGINSIKDEKLMERLANEKILLSICPLSNVKLQVVENVGQLPIAEFIKYGVSFSINSDDPAYFGGYILDNYIAVHESFGFDLETWCLIARNSINGSWCDEKRKLEMLNAVDKVFEKYEKLLSN</sequence>
<feature type="binding site" evidence="7">
    <location>
        <position position="26"/>
    </location>
    <ligand>
        <name>Zn(2+)</name>
        <dbReference type="ChEBI" id="CHEBI:29105"/>
        <note>catalytic</note>
    </ligand>
</feature>
<evidence type="ECO:0000313" key="9">
    <source>
        <dbReference type="EMBL" id="ODV95108.1"/>
    </source>
</evidence>
<dbReference type="PANTHER" id="PTHR43114">
    <property type="entry name" value="ADENINE DEAMINASE"/>
    <property type="match status" value="1"/>
</dbReference>
<dbReference type="GO" id="GO:0000034">
    <property type="term" value="F:adenine deaminase activity"/>
    <property type="evidence" value="ECO:0007669"/>
    <property type="project" value="UniProtKB-UniRule"/>
</dbReference>
<feature type="binding site" evidence="7">
    <location>
        <position position="293"/>
    </location>
    <ligand>
        <name>Zn(2+)</name>
        <dbReference type="ChEBI" id="CHEBI:29105"/>
        <note>catalytic</note>
    </ligand>
</feature>
<dbReference type="SUPFAM" id="SSF51556">
    <property type="entry name" value="Metallo-dependent hydrolases"/>
    <property type="match status" value="1"/>
</dbReference>
<dbReference type="EMBL" id="KV454014">
    <property type="protein sequence ID" value="ODV95108.1"/>
    <property type="molecule type" value="Genomic_DNA"/>
</dbReference>
<dbReference type="OrthoDB" id="272271at2759"/>
<dbReference type="GO" id="GO:0009168">
    <property type="term" value="P:purine ribonucleoside monophosphate biosynthetic process"/>
    <property type="evidence" value="ECO:0007669"/>
    <property type="project" value="InterPro"/>
</dbReference>
<dbReference type="EC" id="3.5.4.2" evidence="7"/>
<dbReference type="InterPro" id="IPR032466">
    <property type="entry name" value="Metal_Hydrolase"/>
</dbReference>
<dbReference type="Pfam" id="PF00962">
    <property type="entry name" value="A_deaminase"/>
    <property type="match status" value="1"/>
</dbReference>
<dbReference type="GO" id="GO:0043103">
    <property type="term" value="P:hypoxanthine salvage"/>
    <property type="evidence" value="ECO:0007669"/>
    <property type="project" value="UniProtKB-UniRule"/>
</dbReference>
<evidence type="ECO:0000256" key="7">
    <source>
        <dbReference type="HAMAP-Rule" id="MF_03145"/>
    </source>
</evidence>
<dbReference type="InterPro" id="IPR028892">
    <property type="entry name" value="ADE"/>
</dbReference>
<dbReference type="Gene3D" id="3.20.20.140">
    <property type="entry name" value="Metal-dependent hydrolases"/>
    <property type="match status" value="1"/>
</dbReference>
<keyword evidence="1 7" id="KW-0963">Cytoplasm</keyword>
<evidence type="ECO:0000256" key="2">
    <source>
        <dbReference type="ARBA" id="ARBA00022723"/>
    </source>
</evidence>
<dbReference type="CDD" id="cd01320">
    <property type="entry name" value="ADA"/>
    <property type="match status" value="1"/>
</dbReference>
<dbReference type="STRING" id="669874.A0A1E4TTU8"/>
<dbReference type="PANTHER" id="PTHR43114:SF6">
    <property type="entry name" value="ADENINE DEAMINASE"/>
    <property type="match status" value="1"/>
</dbReference>
<comment type="function">
    <text evidence="7">Catalyzes the hydrolytic deamination of adenine to hypoxanthine. Plays an important role in the purine salvage pathway and in nitrogen catabolism.</text>
</comment>